<organism evidence="2 3">
    <name type="scientific">Oceanobacillus limi</name>
    <dbReference type="NCBI Taxonomy" id="930131"/>
    <lineage>
        <taxon>Bacteria</taxon>
        <taxon>Bacillati</taxon>
        <taxon>Bacillota</taxon>
        <taxon>Bacilli</taxon>
        <taxon>Bacillales</taxon>
        <taxon>Bacillaceae</taxon>
        <taxon>Oceanobacillus</taxon>
    </lineage>
</organism>
<dbReference type="RefSeq" id="WP_090873151.1">
    <property type="nucleotide sequence ID" value="NZ_FOHE01000040.1"/>
</dbReference>
<dbReference type="InterPro" id="IPR003593">
    <property type="entry name" value="AAA+_ATPase"/>
</dbReference>
<dbReference type="AlphaFoldDB" id="A0A1I0HM66"/>
<dbReference type="Gene3D" id="3.40.50.300">
    <property type="entry name" value="P-loop containing nucleotide triphosphate hydrolases"/>
    <property type="match status" value="1"/>
</dbReference>
<dbReference type="GO" id="GO:0006260">
    <property type="term" value="P:DNA replication"/>
    <property type="evidence" value="ECO:0007669"/>
    <property type="project" value="TreeGrafter"/>
</dbReference>
<evidence type="ECO:0000259" key="1">
    <source>
        <dbReference type="SMART" id="SM00382"/>
    </source>
</evidence>
<sequence>MESTKDIIGRMSKIQEVGEKECENCGAVYKLFETPRGIMGACKPCADENLKKKLNLPTIEEFRNSKERNFILSFERVSDDLKKATVSSYRPQNDFQLKAKQSAIKFVKGFNGIQSLAFSGNPGLGKSHLAYAVTKAIRDKKYKALYIKVTDLFDRIKSTYGHHSQVTEEQIFRMINDLDLLVLDDIGSEYVKANDSGHETWASDVLYKIFDLRLNKSVICTTNYSESELQQKYGNNGPRIISRMMNNATGIRLEGEDHRRQEAF</sequence>
<dbReference type="InterPro" id="IPR002611">
    <property type="entry name" value="IstB_ATP-bd"/>
</dbReference>
<keyword evidence="3" id="KW-1185">Reference proteome</keyword>
<feature type="domain" description="AAA+ ATPase" evidence="1">
    <location>
        <begin position="112"/>
        <end position="255"/>
    </location>
</feature>
<dbReference type="OrthoDB" id="2052561at2"/>
<dbReference type="InterPro" id="IPR027417">
    <property type="entry name" value="P-loop_NTPase"/>
</dbReference>
<dbReference type="SMART" id="SM00382">
    <property type="entry name" value="AAA"/>
    <property type="match status" value="1"/>
</dbReference>
<keyword evidence="2" id="KW-0347">Helicase</keyword>
<protein>
    <submittedName>
        <fullName evidence="2">Phage DNA replication protein (Predicted replicative helicase loader)</fullName>
    </submittedName>
</protein>
<dbReference type="PANTHER" id="PTHR30050">
    <property type="entry name" value="CHROMOSOMAL REPLICATION INITIATOR PROTEIN DNAA"/>
    <property type="match status" value="1"/>
</dbReference>
<accession>A0A1I0HM66</accession>
<keyword evidence="2" id="KW-0547">Nucleotide-binding</keyword>
<dbReference type="STRING" id="930131.SAMN05216389_14015"/>
<dbReference type="GO" id="GO:0004386">
    <property type="term" value="F:helicase activity"/>
    <property type="evidence" value="ECO:0007669"/>
    <property type="project" value="UniProtKB-KW"/>
</dbReference>
<keyword evidence="2" id="KW-0378">Hydrolase</keyword>
<name>A0A1I0HM66_9BACI</name>
<keyword evidence="2" id="KW-0067">ATP-binding</keyword>
<dbReference type="PANTHER" id="PTHR30050:SF4">
    <property type="entry name" value="ATP-BINDING PROTEIN RV3427C IN INSERTION SEQUENCE-RELATED"/>
    <property type="match status" value="1"/>
</dbReference>
<dbReference type="EMBL" id="FOHE01000040">
    <property type="protein sequence ID" value="SET85109.1"/>
    <property type="molecule type" value="Genomic_DNA"/>
</dbReference>
<dbReference type="GO" id="GO:0005524">
    <property type="term" value="F:ATP binding"/>
    <property type="evidence" value="ECO:0007669"/>
    <property type="project" value="InterPro"/>
</dbReference>
<evidence type="ECO:0000313" key="3">
    <source>
        <dbReference type="Proteomes" id="UP000198618"/>
    </source>
</evidence>
<dbReference type="SUPFAM" id="SSF52540">
    <property type="entry name" value="P-loop containing nucleoside triphosphate hydrolases"/>
    <property type="match status" value="1"/>
</dbReference>
<gene>
    <name evidence="2" type="ORF">SAMN05216389_14015</name>
</gene>
<reference evidence="2 3" key="1">
    <citation type="submission" date="2016-10" db="EMBL/GenBank/DDBJ databases">
        <authorList>
            <person name="de Groot N.N."/>
        </authorList>
    </citation>
    <scope>NUCLEOTIDE SEQUENCE [LARGE SCALE GENOMIC DNA]</scope>
    <source>
        <strain evidence="2 3">IBRC-M 10780</strain>
    </source>
</reference>
<evidence type="ECO:0000313" key="2">
    <source>
        <dbReference type="EMBL" id="SET85109.1"/>
    </source>
</evidence>
<proteinExistence type="predicted"/>
<dbReference type="Proteomes" id="UP000198618">
    <property type="component" value="Unassembled WGS sequence"/>
</dbReference>
<dbReference type="Pfam" id="PF01695">
    <property type="entry name" value="IstB_IS21"/>
    <property type="match status" value="1"/>
</dbReference>